<evidence type="ECO:0008006" key="6">
    <source>
        <dbReference type="Google" id="ProtNLM"/>
    </source>
</evidence>
<dbReference type="InterPro" id="IPR032816">
    <property type="entry name" value="VTT_dom"/>
</dbReference>
<dbReference type="PANTHER" id="PTHR43283">
    <property type="entry name" value="BETA-LACTAMASE-RELATED"/>
    <property type="match status" value="1"/>
</dbReference>
<dbReference type="Gene3D" id="3.40.710.10">
    <property type="entry name" value="DD-peptidase/beta-lactamase superfamily"/>
    <property type="match status" value="1"/>
</dbReference>
<reference evidence="4" key="1">
    <citation type="submission" date="2023-01" db="EMBL/GenBank/DDBJ databases">
        <title>Metagenome sequencing of chrysophaentin producing Chrysophaeum taylorii.</title>
        <authorList>
            <person name="Davison J."/>
            <person name="Bewley C."/>
        </authorList>
    </citation>
    <scope>NUCLEOTIDE SEQUENCE</scope>
    <source>
        <strain evidence="4">NIES-1699</strain>
    </source>
</reference>
<evidence type="ECO:0000313" key="5">
    <source>
        <dbReference type="Proteomes" id="UP001230188"/>
    </source>
</evidence>
<dbReference type="InterPro" id="IPR001466">
    <property type="entry name" value="Beta-lactam-related"/>
</dbReference>
<sequence length="694" mass="75985">MDLAAYGLMFASAFLAATVFPAQSELVLIGFLTAGEHSVVAMLVVASIGNVLGSVVNYYLGIGLQTFRDRRWFPANEAQLARARAFYQRWGRWSLLLAWTPIIGDPLTVVAGVMREPLWSFLVLVTISKVSRSWLEALMRLALRLALGLIIVITLVAAGGYAWLRTSPYWNGITLFADDRRVENFRSMDNVFPSRAVAAGADVWAFERAPQSLPETYRFNHEPRSLASFLTATETTGLLVVRAGAIAHEAYYLGADETSQFTSWSVAKSVLSALVGIAIDEGFIGGVDDLITDYVPGLIDSGYDGVTIEEALTMSSGVAFDEDYDNFASDVNRLFVSLAMGGSMEDTLAALERDREPGTYNNYVSSDSIGVGLVLEAATGMASEDYLSTRLWQPMGAESDAYWSTGRDGPVLPFCCLNATLRDYARFGRLFLENGARDGQQIIPETWVEASTRPSAPHLEPGDNPASFWTFGYGYKWWIPENPEDEFLAIGIWGQYIYADRVAHTVSVIFIEDIAVEPGVDTSDMDTDHLRSHVPCDLEWLNLFQVTMLAFAHRVAKRRRFGGCQVSGVFEARSIPFAVTIAGKGCELAAPMLRIFVEMYVAQVHLLIGRSSLKDASIVASHFIDVAWRLRTEPCAFRGGGQGLALFGDHAVSDIFVTMGVVICRCGCNGGEEGGGGYREKGGVSFHGIVFQIE</sequence>
<name>A0AAD7UH28_9STRA</name>
<evidence type="ECO:0000256" key="1">
    <source>
        <dbReference type="SAM" id="Phobius"/>
    </source>
</evidence>
<evidence type="ECO:0000313" key="4">
    <source>
        <dbReference type="EMBL" id="KAJ8606003.1"/>
    </source>
</evidence>
<keyword evidence="1" id="KW-0472">Membrane</keyword>
<dbReference type="Pfam" id="PF00144">
    <property type="entry name" value="Beta-lactamase"/>
    <property type="match status" value="1"/>
</dbReference>
<organism evidence="4 5">
    <name type="scientific">Chrysophaeum taylorii</name>
    <dbReference type="NCBI Taxonomy" id="2483200"/>
    <lineage>
        <taxon>Eukaryota</taxon>
        <taxon>Sar</taxon>
        <taxon>Stramenopiles</taxon>
        <taxon>Ochrophyta</taxon>
        <taxon>Pelagophyceae</taxon>
        <taxon>Pelagomonadales</taxon>
        <taxon>Pelagomonadaceae</taxon>
        <taxon>Chrysophaeum</taxon>
    </lineage>
</organism>
<evidence type="ECO:0000259" key="3">
    <source>
        <dbReference type="Pfam" id="PF09335"/>
    </source>
</evidence>
<keyword evidence="1" id="KW-0812">Transmembrane</keyword>
<dbReference type="Pfam" id="PF09335">
    <property type="entry name" value="VTT_dom"/>
    <property type="match status" value="1"/>
</dbReference>
<feature type="transmembrane region" description="Helical" evidence="1">
    <location>
        <begin position="37"/>
        <end position="60"/>
    </location>
</feature>
<gene>
    <name evidence="4" type="ORF">CTAYLR_010515</name>
</gene>
<keyword evidence="1" id="KW-1133">Transmembrane helix</keyword>
<feature type="transmembrane region" description="Helical" evidence="1">
    <location>
        <begin position="142"/>
        <end position="164"/>
    </location>
</feature>
<comment type="caution">
    <text evidence="4">The sequence shown here is derived from an EMBL/GenBank/DDBJ whole genome shotgun (WGS) entry which is preliminary data.</text>
</comment>
<dbReference type="AlphaFoldDB" id="A0AAD7UH28"/>
<feature type="domain" description="VTT" evidence="3">
    <location>
        <begin position="26"/>
        <end position="135"/>
    </location>
</feature>
<dbReference type="Proteomes" id="UP001230188">
    <property type="component" value="Unassembled WGS sequence"/>
</dbReference>
<evidence type="ECO:0000259" key="2">
    <source>
        <dbReference type="Pfam" id="PF00144"/>
    </source>
</evidence>
<dbReference type="SUPFAM" id="SSF56601">
    <property type="entry name" value="beta-lactamase/transpeptidase-like"/>
    <property type="match status" value="1"/>
</dbReference>
<keyword evidence="5" id="KW-1185">Reference proteome</keyword>
<dbReference type="InterPro" id="IPR012338">
    <property type="entry name" value="Beta-lactam/transpept-like"/>
</dbReference>
<feature type="domain" description="Beta-lactamase-related" evidence="2">
    <location>
        <begin position="237"/>
        <end position="510"/>
    </location>
</feature>
<accession>A0AAD7UH28</accession>
<protein>
    <recommendedName>
        <fullName evidence="6">Beta-lactamase-related domain-containing protein</fullName>
    </recommendedName>
</protein>
<dbReference type="InterPro" id="IPR050789">
    <property type="entry name" value="Diverse_Enzym_Activities"/>
</dbReference>
<dbReference type="PANTHER" id="PTHR43283:SF14">
    <property type="entry name" value="BLL8153 PROTEIN"/>
    <property type="match status" value="1"/>
</dbReference>
<dbReference type="EMBL" id="JAQMWT010000303">
    <property type="protein sequence ID" value="KAJ8606003.1"/>
    <property type="molecule type" value="Genomic_DNA"/>
</dbReference>
<proteinExistence type="predicted"/>